<dbReference type="PROSITE" id="PS50932">
    <property type="entry name" value="HTH_LACI_2"/>
    <property type="match status" value="1"/>
</dbReference>
<protein>
    <submittedName>
        <fullName evidence="5">LacI family transcriptional regulator</fullName>
    </submittedName>
</protein>
<dbReference type="SUPFAM" id="SSF53822">
    <property type="entry name" value="Periplasmic binding protein-like I"/>
    <property type="match status" value="1"/>
</dbReference>
<dbReference type="InterPro" id="IPR046335">
    <property type="entry name" value="LacI/GalR-like_sensor"/>
</dbReference>
<dbReference type="SMART" id="SM00354">
    <property type="entry name" value="HTH_LACI"/>
    <property type="match status" value="1"/>
</dbReference>
<keyword evidence="2" id="KW-0238">DNA-binding</keyword>
<dbReference type="PANTHER" id="PTHR30146">
    <property type="entry name" value="LACI-RELATED TRANSCRIPTIONAL REPRESSOR"/>
    <property type="match status" value="1"/>
</dbReference>
<evidence type="ECO:0000256" key="3">
    <source>
        <dbReference type="ARBA" id="ARBA00023163"/>
    </source>
</evidence>
<dbReference type="PROSITE" id="PS00356">
    <property type="entry name" value="HTH_LACI_1"/>
    <property type="match status" value="1"/>
</dbReference>
<organism evidence="5 6">
    <name type="scientific">Kibdelosporangium banguiense</name>
    <dbReference type="NCBI Taxonomy" id="1365924"/>
    <lineage>
        <taxon>Bacteria</taxon>
        <taxon>Bacillati</taxon>
        <taxon>Actinomycetota</taxon>
        <taxon>Actinomycetes</taxon>
        <taxon>Pseudonocardiales</taxon>
        <taxon>Pseudonocardiaceae</taxon>
        <taxon>Kibdelosporangium</taxon>
    </lineage>
</organism>
<dbReference type="InterPro" id="IPR028082">
    <property type="entry name" value="Peripla_BP_I"/>
</dbReference>
<dbReference type="InterPro" id="IPR010982">
    <property type="entry name" value="Lambda_DNA-bd_dom_sf"/>
</dbReference>
<evidence type="ECO:0000256" key="1">
    <source>
        <dbReference type="ARBA" id="ARBA00023015"/>
    </source>
</evidence>
<feature type="domain" description="HTH lacI-type" evidence="4">
    <location>
        <begin position="18"/>
        <end position="72"/>
    </location>
</feature>
<dbReference type="Gene3D" id="3.40.50.2300">
    <property type="match status" value="2"/>
</dbReference>
<evidence type="ECO:0000313" key="6">
    <source>
        <dbReference type="Proteomes" id="UP001519332"/>
    </source>
</evidence>
<dbReference type="SUPFAM" id="SSF47413">
    <property type="entry name" value="lambda repressor-like DNA-binding domains"/>
    <property type="match status" value="1"/>
</dbReference>
<dbReference type="CDD" id="cd06296">
    <property type="entry name" value="PBP1_CatR-like"/>
    <property type="match status" value="1"/>
</dbReference>
<dbReference type="Gene3D" id="1.10.260.40">
    <property type="entry name" value="lambda repressor-like DNA-binding domains"/>
    <property type="match status" value="1"/>
</dbReference>
<dbReference type="PANTHER" id="PTHR30146:SF153">
    <property type="entry name" value="LACTOSE OPERON REPRESSOR"/>
    <property type="match status" value="1"/>
</dbReference>
<name>A0ABS4TL58_9PSEU</name>
<accession>A0ABS4TL58</accession>
<gene>
    <name evidence="5" type="ORF">JOF56_005449</name>
</gene>
<dbReference type="Pfam" id="PF13377">
    <property type="entry name" value="Peripla_BP_3"/>
    <property type="match status" value="1"/>
</dbReference>
<keyword evidence="6" id="KW-1185">Reference proteome</keyword>
<keyword evidence="3" id="KW-0804">Transcription</keyword>
<sequence>MPARASKPTSGESAPAKITIADIAAEAGVSVPTVSKVMNGRSDVAAETRQRVEEIIRRHGYQRRSDERNRRSNLLELMFHELESAWALEIIRGVEKVASDNGMAVVLSESQGRLRPGQSWLENVLARRPVGVVAVFSDLSTDQLAKLRARDIPVVVVDPVGEPTAETHSIGATNWQGGLTATRHLIELGHRRIAMIGGPQNVLCSRARVDGYRAALETAGLTVDPELVRHGDFHVEAGYKQMLPLLALENRPTAVFAGSDLQAVGVYEAARAAGLRVPEDLSVVGFDDLPVARWVGPPLTTVRQPLQEMAAAGARMAIVLASGGQPEHHRVELATSLVVRSSTAACPSL</sequence>
<dbReference type="EMBL" id="JAGINW010000001">
    <property type="protein sequence ID" value="MBP2325064.1"/>
    <property type="molecule type" value="Genomic_DNA"/>
</dbReference>
<dbReference type="Proteomes" id="UP001519332">
    <property type="component" value="Unassembled WGS sequence"/>
</dbReference>
<comment type="caution">
    <text evidence="5">The sequence shown here is derived from an EMBL/GenBank/DDBJ whole genome shotgun (WGS) entry which is preliminary data.</text>
</comment>
<evidence type="ECO:0000313" key="5">
    <source>
        <dbReference type="EMBL" id="MBP2325064.1"/>
    </source>
</evidence>
<dbReference type="Pfam" id="PF00356">
    <property type="entry name" value="LacI"/>
    <property type="match status" value="1"/>
</dbReference>
<dbReference type="RefSeq" id="WP_209642313.1">
    <property type="nucleotide sequence ID" value="NZ_JAGINW010000001.1"/>
</dbReference>
<evidence type="ECO:0000259" key="4">
    <source>
        <dbReference type="PROSITE" id="PS50932"/>
    </source>
</evidence>
<reference evidence="5 6" key="1">
    <citation type="submission" date="2021-03" db="EMBL/GenBank/DDBJ databases">
        <title>Sequencing the genomes of 1000 actinobacteria strains.</title>
        <authorList>
            <person name="Klenk H.-P."/>
        </authorList>
    </citation>
    <scope>NUCLEOTIDE SEQUENCE [LARGE SCALE GENOMIC DNA]</scope>
    <source>
        <strain evidence="5 6">DSM 46670</strain>
    </source>
</reference>
<dbReference type="CDD" id="cd01392">
    <property type="entry name" value="HTH_LacI"/>
    <property type="match status" value="1"/>
</dbReference>
<dbReference type="InterPro" id="IPR000843">
    <property type="entry name" value="HTH_LacI"/>
</dbReference>
<evidence type="ECO:0000256" key="2">
    <source>
        <dbReference type="ARBA" id="ARBA00023125"/>
    </source>
</evidence>
<keyword evidence="1" id="KW-0805">Transcription regulation</keyword>
<proteinExistence type="predicted"/>